<gene>
    <name evidence="1" type="ORF">DEBURN_LOCUS8809</name>
</gene>
<organism evidence="1 2">
    <name type="scientific">Diversispora eburnea</name>
    <dbReference type="NCBI Taxonomy" id="1213867"/>
    <lineage>
        <taxon>Eukaryota</taxon>
        <taxon>Fungi</taxon>
        <taxon>Fungi incertae sedis</taxon>
        <taxon>Mucoromycota</taxon>
        <taxon>Glomeromycotina</taxon>
        <taxon>Glomeromycetes</taxon>
        <taxon>Diversisporales</taxon>
        <taxon>Diversisporaceae</taxon>
        <taxon>Diversispora</taxon>
    </lineage>
</organism>
<reference evidence="1" key="1">
    <citation type="submission" date="2021-06" db="EMBL/GenBank/DDBJ databases">
        <authorList>
            <person name="Kallberg Y."/>
            <person name="Tangrot J."/>
            <person name="Rosling A."/>
        </authorList>
    </citation>
    <scope>NUCLEOTIDE SEQUENCE</scope>
    <source>
        <strain evidence="1">AZ414A</strain>
    </source>
</reference>
<evidence type="ECO:0000313" key="2">
    <source>
        <dbReference type="Proteomes" id="UP000789706"/>
    </source>
</evidence>
<dbReference type="Proteomes" id="UP000789706">
    <property type="component" value="Unassembled WGS sequence"/>
</dbReference>
<keyword evidence="2" id="KW-1185">Reference proteome</keyword>
<dbReference type="AlphaFoldDB" id="A0A9N9C1N7"/>
<proteinExistence type="predicted"/>
<dbReference type="EMBL" id="CAJVPK010001415">
    <property type="protein sequence ID" value="CAG8585987.1"/>
    <property type="molecule type" value="Genomic_DNA"/>
</dbReference>
<name>A0A9N9C1N7_9GLOM</name>
<dbReference type="OrthoDB" id="2373953at2759"/>
<comment type="caution">
    <text evidence="1">The sequence shown here is derived from an EMBL/GenBank/DDBJ whole genome shotgun (WGS) entry which is preliminary data.</text>
</comment>
<evidence type="ECO:0000313" key="1">
    <source>
        <dbReference type="EMBL" id="CAG8585987.1"/>
    </source>
</evidence>
<protein>
    <submittedName>
        <fullName evidence="1">7941_t:CDS:1</fullName>
    </submittedName>
</protein>
<sequence>MNLENSDILFLASSFTQLSSLHYSHLKRPNNSPKQVKSTFDNFDELRIFSFNCGKGLDVDKLLCQMGKNIPESLETIEIRIDYDFQWNFSADSLRKFFEGWSLKRGGDKKVIVNNTEHSLLFTLGDEHFKVIEEHGVQFDIEEAFYLRDYYTNQWLLQLQVNKWQKYITNFQKLLSTIEKLAVVHSQPPSKEFNGINEELEKFGDGEELEYLEDEILI</sequence>
<accession>A0A9N9C1N7</accession>